<keyword evidence="17" id="KW-1133">Transmembrane helix</keyword>
<dbReference type="GO" id="GO:0016020">
    <property type="term" value="C:membrane"/>
    <property type="evidence" value="ECO:0007669"/>
    <property type="project" value="UniProtKB-SubCell"/>
</dbReference>
<evidence type="ECO:0000256" key="2">
    <source>
        <dbReference type="ARBA" id="ARBA00010908"/>
    </source>
</evidence>
<dbReference type="InterPro" id="IPR000436">
    <property type="entry name" value="Sushi_SCR_CCP_dom"/>
</dbReference>
<comment type="subunit">
    <text evidence="13">Interacts with C3b.</text>
</comment>
<feature type="domain" description="Sushi" evidence="19">
    <location>
        <begin position="652"/>
        <end position="722"/>
    </location>
</feature>
<evidence type="ECO:0000313" key="21">
    <source>
        <dbReference type="RefSeq" id="XP_012872791.1"/>
    </source>
</evidence>
<feature type="domain" description="Sushi" evidence="19">
    <location>
        <begin position="215"/>
        <end position="272"/>
    </location>
</feature>
<feature type="domain" description="Sushi" evidence="19">
    <location>
        <begin position="1090"/>
        <end position="1154"/>
    </location>
</feature>
<feature type="disulfide bond" evidence="16">
    <location>
        <begin position="1313"/>
        <end position="1340"/>
    </location>
</feature>
<dbReference type="PROSITE" id="PS50923">
    <property type="entry name" value="SUSHI"/>
    <property type="match status" value="20"/>
</dbReference>
<dbReference type="GO" id="GO:0007565">
    <property type="term" value="P:female pregnancy"/>
    <property type="evidence" value="ECO:0007669"/>
    <property type="project" value="UniProtKB-KW"/>
</dbReference>
<evidence type="ECO:0000256" key="1">
    <source>
        <dbReference type="ARBA" id="ARBA00004370"/>
    </source>
</evidence>
<evidence type="ECO:0000256" key="9">
    <source>
        <dbReference type="ARBA" id="ARBA00022875"/>
    </source>
</evidence>
<dbReference type="SUPFAM" id="SSF57535">
    <property type="entry name" value="Complement control module/SCR domain"/>
    <property type="match status" value="20"/>
</dbReference>
<evidence type="ECO:0000256" key="6">
    <source>
        <dbReference type="ARBA" id="ARBA00022729"/>
    </source>
</evidence>
<evidence type="ECO:0000256" key="13">
    <source>
        <dbReference type="ARBA" id="ARBA00064190"/>
    </source>
</evidence>
<keyword evidence="4 16" id="KW-0768">Sushi</keyword>
<dbReference type="KEGG" id="dord:105986437"/>
<keyword evidence="5" id="KW-0635">Pregnancy</keyword>
<keyword evidence="21" id="KW-0675">Receptor</keyword>
<comment type="caution">
    <text evidence="16">Lacks conserved residue(s) required for the propagation of feature annotation.</text>
</comment>
<accession>A0A1S3F8B6</accession>
<keyword evidence="11 16" id="KW-1015">Disulfide bond</keyword>
<feature type="domain" description="Sushi" evidence="19">
    <location>
        <begin position="1221"/>
        <end position="1281"/>
    </location>
</feature>
<feature type="disulfide bond" evidence="16">
    <location>
        <begin position="1252"/>
        <end position="1279"/>
    </location>
</feature>
<feature type="domain" description="Sushi" evidence="19">
    <location>
        <begin position="1158"/>
        <end position="1217"/>
    </location>
</feature>
<evidence type="ECO:0000256" key="11">
    <source>
        <dbReference type="ARBA" id="ARBA00023157"/>
    </source>
</evidence>
<protein>
    <recommendedName>
        <fullName evidence="14">Complement component receptor 1-like protein</fullName>
    </recommendedName>
    <alternativeName>
        <fullName evidence="15">Complement regulatory protein Crry</fullName>
    </alternativeName>
</protein>
<keyword evidence="17" id="KW-0812">Transmembrane</keyword>
<dbReference type="FunFam" id="2.10.70.10:FF:000044">
    <property type="entry name" value="Complement component receptor type 1"/>
    <property type="match status" value="1"/>
</dbReference>
<feature type="disulfide bond" evidence="16">
    <location>
        <begin position="1223"/>
        <end position="1266"/>
    </location>
</feature>
<keyword evidence="12" id="KW-0325">Glycoprotein</keyword>
<feature type="domain" description="Sushi" evidence="19">
    <location>
        <begin position="903"/>
        <end position="973"/>
    </location>
</feature>
<evidence type="ECO:0000256" key="4">
    <source>
        <dbReference type="ARBA" id="ARBA00022659"/>
    </source>
</evidence>
<proteinExistence type="inferred from homology"/>
<feature type="disulfide bond" evidence="16">
    <location>
        <begin position="1284"/>
        <end position="1327"/>
    </location>
</feature>
<dbReference type="InParanoid" id="A0A1S3F8B6"/>
<feature type="disulfide bond" evidence="16">
    <location>
        <begin position="245"/>
        <end position="272"/>
    </location>
</feature>
<dbReference type="Proteomes" id="UP000081671">
    <property type="component" value="Unplaced"/>
</dbReference>
<evidence type="ECO:0000256" key="16">
    <source>
        <dbReference type="PROSITE-ProRule" id="PRU00302"/>
    </source>
</evidence>
<feature type="disulfide bond" evidence="16">
    <location>
        <begin position="1008"/>
        <end position="1035"/>
    </location>
</feature>
<evidence type="ECO:0000256" key="5">
    <source>
        <dbReference type="ARBA" id="ARBA00022720"/>
    </source>
</evidence>
<evidence type="ECO:0000256" key="14">
    <source>
        <dbReference type="ARBA" id="ARBA00071290"/>
    </source>
</evidence>
<dbReference type="GO" id="GO:0045087">
    <property type="term" value="P:innate immune response"/>
    <property type="evidence" value="ECO:0007669"/>
    <property type="project" value="UniProtKB-KW"/>
</dbReference>
<evidence type="ECO:0000256" key="17">
    <source>
        <dbReference type="SAM" id="Phobius"/>
    </source>
</evidence>
<dbReference type="CTD" id="1380"/>
<feature type="transmembrane region" description="Helical" evidence="17">
    <location>
        <begin position="1345"/>
        <end position="1371"/>
    </location>
</feature>
<evidence type="ECO:0000256" key="18">
    <source>
        <dbReference type="SAM" id="SignalP"/>
    </source>
</evidence>
<gene>
    <name evidence="21" type="primary">Cr2</name>
</gene>
<comment type="subcellular location">
    <subcellularLocation>
        <location evidence="1">Membrane</location>
    </subcellularLocation>
</comment>
<feature type="domain" description="Sushi" evidence="19">
    <location>
        <begin position="786"/>
        <end position="846"/>
    </location>
</feature>
<feature type="domain" description="Sushi" evidence="19">
    <location>
        <begin position="20"/>
        <end position="80"/>
    </location>
</feature>
<keyword evidence="10 17" id="KW-0472">Membrane</keyword>
<feature type="disulfide bond" evidence="16">
    <location>
        <begin position="276"/>
        <end position="319"/>
    </location>
</feature>
<feature type="disulfide bond" evidence="16">
    <location>
        <begin position="1188"/>
        <end position="1215"/>
    </location>
</feature>
<dbReference type="CDD" id="cd00033">
    <property type="entry name" value="CCP"/>
    <property type="match status" value="19"/>
</dbReference>
<feature type="disulfide bond" evidence="16">
    <location>
        <begin position="788"/>
        <end position="831"/>
    </location>
</feature>
<dbReference type="GO" id="GO:0045916">
    <property type="term" value="P:negative regulation of complement activation"/>
    <property type="evidence" value="ECO:0007669"/>
    <property type="project" value="UniProtKB-ARBA"/>
</dbReference>
<keyword evidence="7" id="KW-0677">Repeat</keyword>
<keyword evidence="20" id="KW-1185">Reference proteome</keyword>
<reference evidence="21" key="1">
    <citation type="submission" date="2025-08" db="UniProtKB">
        <authorList>
            <consortium name="RefSeq"/>
        </authorList>
    </citation>
    <scope>IDENTIFICATION</scope>
    <source>
        <tissue evidence="21">Kidney</tissue>
    </source>
</reference>
<dbReference type="FunFam" id="2.10.70.10:FF:000070">
    <property type="entry name" value="Complement C3d receptor 2"/>
    <property type="match status" value="2"/>
</dbReference>
<feature type="domain" description="Sushi" evidence="19">
    <location>
        <begin position="1282"/>
        <end position="1342"/>
    </location>
</feature>
<feature type="signal peptide" evidence="18">
    <location>
        <begin position="1"/>
        <end position="20"/>
    </location>
</feature>
<feature type="disulfide bond" evidence="16">
    <location>
        <begin position="305"/>
        <end position="332"/>
    </location>
</feature>
<dbReference type="Pfam" id="PF00084">
    <property type="entry name" value="Sushi"/>
    <property type="match status" value="19"/>
</dbReference>
<dbReference type="STRING" id="10020.ENSDORP00000019983"/>
<dbReference type="InterPro" id="IPR035976">
    <property type="entry name" value="Sushi/SCR/CCP_sf"/>
</dbReference>
<evidence type="ECO:0000256" key="7">
    <source>
        <dbReference type="ARBA" id="ARBA00022737"/>
    </source>
</evidence>
<dbReference type="FunFam" id="2.10.70.10:FF:000038">
    <property type="entry name" value="Complement component receptor type 1"/>
    <property type="match status" value="2"/>
</dbReference>
<feature type="disulfide bond" evidence="16">
    <location>
        <begin position="817"/>
        <end position="844"/>
    </location>
</feature>
<name>A0A1S3F8B6_DIPOR</name>
<keyword evidence="3" id="KW-0399">Innate immunity</keyword>
<feature type="domain" description="Sushi" evidence="19">
    <location>
        <begin position="398"/>
        <end position="461"/>
    </location>
</feature>
<dbReference type="GO" id="GO:0006958">
    <property type="term" value="P:complement activation, classical pathway"/>
    <property type="evidence" value="ECO:0007669"/>
    <property type="project" value="UniProtKB-KW"/>
</dbReference>
<dbReference type="PANTHER" id="PTHR45656:SF3">
    <property type="entry name" value="CUB AND SUSHI DOMAIN-CONTAINING PROTEIN 1"/>
    <property type="match status" value="1"/>
</dbReference>
<evidence type="ECO:0000256" key="10">
    <source>
        <dbReference type="ARBA" id="ARBA00023136"/>
    </source>
</evidence>
<evidence type="ECO:0000313" key="20">
    <source>
        <dbReference type="Proteomes" id="UP000081671"/>
    </source>
</evidence>
<organism evidence="20 21">
    <name type="scientific">Dipodomys ordii</name>
    <name type="common">Ord's kangaroo rat</name>
    <dbReference type="NCBI Taxonomy" id="10020"/>
    <lineage>
        <taxon>Eukaryota</taxon>
        <taxon>Metazoa</taxon>
        <taxon>Chordata</taxon>
        <taxon>Craniata</taxon>
        <taxon>Vertebrata</taxon>
        <taxon>Euteleostomi</taxon>
        <taxon>Mammalia</taxon>
        <taxon>Eutheria</taxon>
        <taxon>Euarchontoglires</taxon>
        <taxon>Glires</taxon>
        <taxon>Rodentia</taxon>
        <taxon>Castorimorpha</taxon>
        <taxon>Heteromyidae</taxon>
        <taxon>Dipodomyinae</taxon>
        <taxon>Dipodomys</taxon>
    </lineage>
</organism>
<feature type="disulfide bond" evidence="16">
    <location>
        <begin position="22"/>
        <end position="65"/>
    </location>
</feature>
<dbReference type="InterPro" id="IPR051277">
    <property type="entry name" value="SEZ6_CSMD_C4BPB_Regulators"/>
</dbReference>
<feature type="disulfide bond" evidence="16">
    <location>
        <begin position="757"/>
        <end position="784"/>
    </location>
</feature>
<feature type="domain" description="Sushi" evidence="19">
    <location>
        <begin position="81"/>
        <end position="142"/>
    </location>
</feature>
<feature type="domain" description="Sushi" evidence="19">
    <location>
        <begin position="335"/>
        <end position="397"/>
    </location>
</feature>
<evidence type="ECO:0000256" key="12">
    <source>
        <dbReference type="ARBA" id="ARBA00023180"/>
    </source>
</evidence>
<dbReference type="PANTHER" id="PTHR45656">
    <property type="entry name" value="PROTEIN CBR-CLEC-78"/>
    <property type="match status" value="1"/>
</dbReference>
<feature type="disulfide bond" evidence="16">
    <location>
        <begin position="561"/>
        <end position="588"/>
    </location>
</feature>
<dbReference type="SMART" id="SM00032">
    <property type="entry name" value="CCP"/>
    <property type="match status" value="20"/>
</dbReference>
<feature type="disulfide bond" evidence="16">
    <location>
        <begin position="532"/>
        <end position="575"/>
    </location>
</feature>
<feature type="domain" description="Sushi" evidence="19">
    <location>
        <begin position="978"/>
        <end position="1037"/>
    </location>
</feature>
<feature type="domain" description="Sushi" evidence="19">
    <location>
        <begin position="591"/>
        <end position="651"/>
    </location>
</feature>
<feature type="domain" description="Sushi" evidence="19">
    <location>
        <begin position="530"/>
        <end position="590"/>
    </location>
</feature>
<evidence type="ECO:0000256" key="3">
    <source>
        <dbReference type="ARBA" id="ARBA00022588"/>
    </source>
</evidence>
<dbReference type="FunCoup" id="A0A1S3F8B6">
    <property type="interactions" value="22"/>
</dbReference>
<dbReference type="Gene3D" id="2.10.70.10">
    <property type="entry name" value="Complement Module, domain 1"/>
    <property type="match status" value="19"/>
</dbReference>
<feature type="domain" description="Sushi" evidence="19">
    <location>
        <begin position="274"/>
        <end position="334"/>
    </location>
</feature>
<feature type="chain" id="PRO_5010182531" description="Complement component receptor 1-like protein" evidence="18">
    <location>
        <begin position="21"/>
        <end position="1406"/>
    </location>
</feature>
<dbReference type="OMA" id="STYRYNQ"/>
<evidence type="ECO:0000256" key="8">
    <source>
        <dbReference type="ARBA" id="ARBA00022859"/>
    </source>
</evidence>
<keyword evidence="9" id="KW-0180">Complement pathway</keyword>
<dbReference type="OrthoDB" id="5804959at2759"/>
<sequence length="1406" mass="153565">MGATTLLWVSLTVFAPGVLGQCKFLPRYPFAKPNIGSDQSEFAVGTTWEYKCLPGFTKKSFFITCLENSKWSDAQQFCKRKSCRRPQDLLHGSVRTPMGIEFGSTITYSCNKGYQLIGDTSATCIVSDNTVVWDADMPSCEPILCEPPPSISNGTFSSISREVFPFGSVVTYRCRVGRNGEKLFDLVGEKSMYCTSKDNQVGIWSSPPPQCIDLVKCPRPEIKNGQMESGFRWQFFLNDSVMFACKPGFTMKGSSIAWCQPNGKWDPPLPTCFKGCLPPPSIHHGTSNTKDKEFFSVGQEASYSCEPGYTLVGTNLVQCTSLGTWSSTAPRCEVKSCDAIPNQLPNGRVLLPPNFQLGAEVSFVCDSGFRLNGKSSSQCVAEGVTVIWNNKFPVCEWISCDPPPPIKHGGKSLVSDTPSLGTVVIYSCPNVFRLIGEKALFCISKDNVTGVWDKAAPTCEYFNRNARCTEPKVPGGYKKEGSRTSYTHGRSVTFACHTNFTMKGNKTVWCRANSTWGPTPVPTCESDFPLECPPLAEIRHGYHTGQKAGHYAPGSSVTYSCQPGYLLDGQKTIECLSSGDWSSDSPTCKEAQCDPLGPFPNGKVKAPASPRFGVTASFTCNEGYWLKGQPSSQCVIVGQKAVWTKQPVCEEILCPAPSAILNGRHTGSSSVRFPYGSRVTYTCDPGPEGGIEFVLVGESTIHCTAGSLMSGSWSAPAPRCELSTSAIQCSHPQILRGLTLSVQKEQYSYNETVVFACESDFTMKGSNKVRCNAQGIWEPPAPVCEKACQAPPEILNGQKEEKHMVRFDPGTSVNYSCDPGYVLVGEESIHCTPEGTWSPAVPQCKVAECKPIGPQLFTKPKDRFIRPAVNASCGEGSRLSGSAYQLCQGTVPWFVEIRLCKEITCSPPPVIYNGIHTGSTSEDVPYGTTVTYTCNPGPEKGVQFDLIGEGTIRCTSKDGVRGSWSSPAPLCRLRLPVVQCSKVIIDNGYTTSVKNASYVYNDSITIKCNPGYILNGSSQIRCKANNTWDPHIPTCEKEGCEPVQLPRGSPVKLVNTSCQDGYQMTGYTHEKCQDTKNGVWFQKIPVCTVIHCQPPPMIANGKYRSTVEEPFLYGSKVFYECDPGFYLLGEKNLQCSKDSKGQGSWSGPLPQCLRSPVTHCPNPEVKHGYKLNKTRATYSHNDIVHVACNPGFLMNGSHLIRCHTDNTWVPGIPTCIKMAFLGCQSPSTIFKGNHTGGNTAQFSPGMSIRYSCDQGYLLVGEALRVCTHEGIWSQPAPYCKEVNCSFPEEINGIQKGLEPGRVYQYGAIVTLECEDGYTLDGSPQSQCQGDHQWNPPLAVCRSRSLIPILGGICAGSALLIVLAVIALFMIIKYRGRHYYTNAKPKEGVLHLETRDGYSVDPYNPAS</sequence>
<evidence type="ECO:0000259" key="19">
    <source>
        <dbReference type="PROSITE" id="PS50923"/>
    </source>
</evidence>
<feature type="domain" description="Sushi" evidence="19">
    <location>
        <begin position="727"/>
        <end position="785"/>
    </location>
</feature>
<feature type="domain" description="Sushi" evidence="19">
    <location>
        <begin position="143"/>
        <end position="213"/>
    </location>
</feature>
<feature type="domain" description="Sushi" evidence="19">
    <location>
        <begin position="1038"/>
        <end position="1089"/>
    </location>
</feature>
<keyword evidence="6 18" id="KW-0732">Signal</keyword>
<evidence type="ECO:0000256" key="15">
    <source>
        <dbReference type="ARBA" id="ARBA00078272"/>
    </source>
</evidence>
<dbReference type="FunFam" id="2.10.70.10:FF:000014">
    <property type="entry name" value="Membrane cofactor protein"/>
    <property type="match status" value="5"/>
</dbReference>
<dbReference type="RefSeq" id="XP_012872791.1">
    <property type="nucleotide sequence ID" value="XM_013017337.1"/>
</dbReference>
<feature type="disulfide bond" evidence="16">
    <location>
        <begin position="1092"/>
        <end position="1135"/>
    </location>
</feature>
<dbReference type="GeneID" id="105986437"/>
<keyword evidence="8" id="KW-0391">Immunity</keyword>
<feature type="domain" description="Sushi" evidence="19">
    <location>
        <begin position="466"/>
        <end position="526"/>
    </location>
</feature>
<comment type="similarity">
    <text evidence="2">Belongs to the receptors of complement activation (RCA) family.</text>
</comment>